<sequence length="148" mass="16628">MRHGWESKSRPLDHESDAPTSEPSCSLLQPFKENKPVNKGIWFQQLPSHPGSSSSQPTQAPAAPVPTMTTIRSSVRPSQPKQPWGTILKPEFGMGYQKMTEYEIEQTVSRLSSIPAPKEQVYHRPNPKMSQEEIEAMVSQTLIMIEAE</sequence>
<keyword evidence="3" id="KW-1185">Reference proteome</keyword>
<evidence type="ECO:0000313" key="3">
    <source>
        <dbReference type="Proteomes" id="UP000762676"/>
    </source>
</evidence>
<name>A0AAV4G162_9GAST</name>
<feature type="region of interest" description="Disordered" evidence="1">
    <location>
        <begin position="1"/>
        <end position="88"/>
    </location>
</feature>
<dbReference type="Proteomes" id="UP000762676">
    <property type="component" value="Unassembled WGS sequence"/>
</dbReference>
<dbReference type="AlphaFoldDB" id="A0AAV4G162"/>
<evidence type="ECO:0000256" key="1">
    <source>
        <dbReference type="SAM" id="MobiDB-lite"/>
    </source>
</evidence>
<comment type="caution">
    <text evidence="2">The sequence shown here is derived from an EMBL/GenBank/DDBJ whole genome shotgun (WGS) entry which is preliminary data.</text>
</comment>
<organism evidence="2 3">
    <name type="scientific">Elysia marginata</name>
    <dbReference type="NCBI Taxonomy" id="1093978"/>
    <lineage>
        <taxon>Eukaryota</taxon>
        <taxon>Metazoa</taxon>
        <taxon>Spiralia</taxon>
        <taxon>Lophotrochozoa</taxon>
        <taxon>Mollusca</taxon>
        <taxon>Gastropoda</taxon>
        <taxon>Heterobranchia</taxon>
        <taxon>Euthyneura</taxon>
        <taxon>Panpulmonata</taxon>
        <taxon>Sacoglossa</taxon>
        <taxon>Placobranchoidea</taxon>
        <taxon>Plakobranchidae</taxon>
        <taxon>Elysia</taxon>
    </lineage>
</organism>
<proteinExistence type="predicted"/>
<gene>
    <name evidence="2" type="ORF">ElyMa_002261200</name>
</gene>
<feature type="compositionally biased region" description="Polar residues" evidence="1">
    <location>
        <begin position="18"/>
        <end position="27"/>
    </location>
</feature>
<accession>A0AAV4G162</accession>
<protein>
    <submittedName>
        <fullName evidence="2">Protein CEPU-1</fullName>
    </submittedName>
</protein>
<dbReference type="EMBL" id="BMAT01004696">
    <property type="protein sequence ID" value="GFR78396.1"/>
    <property type="molecule type" value="Genomic_DNA"/>
</dbReference>
<feature type="compositionally biased region" description="Basic and acidic residues" evidence="1">
    <location>
        <begin position="1"/>
        <end position="17"/>
    </location>
</feature>
<evidence type="ECO:0000313" key="2">
    <source>
        <dbReference type="EMBL" id="GFR78396.1"/>
    </source>
</evidence>
<feature type="compositionally biased region" description="Polar residues" evidence="1">
    <location>
        <begin position="71"/>
        <end position="81"/>
    </location>
</feature>
<reference evidence="2 3" key="1">
    <citation type="journal article" date="2021" name="Elife">
        <title>Chloroplast acquisition without the gene transfer in kleptoplastic sea slugs, Plakobranchus ocellatus.</title>
        <authorList>
            <person name="Maeda T."/>
            <person name="Takahashi S."/>
            <person name="Yoshida T."/>
            <person name="Shimamura S."/>
            <person name="Takaki Y."/>
            <person name="Nagai Y."/>
            <person name="Toyoda A."/>
            <person name="Suzuki Y."/>
            <person name="Arimoto A."/>
            <person name="Ishii H."/>
            <person name="Satoh N."/>
            <person name="Nishiyama T."/>
            <person name="Hasebe M."/>
            <person name="Maruyama T."/>
            <person name="Minagawa J."/>
            <person name="Obokata J."/>
            <person name="Shigenobu S."/>
        </authorList>
    </citation>
    <scope>NUCLEOTIDE SEQUENCE [LARGE SCALE GENOMIC DNA]</scope>
</reference>
<feature type="compositionally biased region" description="Low complexity" evidence="1">
    <location>
        <begin position="52"/>
        <end position="70"/>
    </location>
</feature>